<evidence type="ECO:0000313" key="2">
    <source>
        <dbReference type="EMBL" id="SVB80800.1"/>
    </source>
</evidence>
<dbReference type="CDD" id="cd02969">
    <property type="entry name" value="PRX_like1"/>
    <property type="match status" value="1"/>
</dbReference>
<dbReference type="SUPFAM" id="SSF52833">
    <property type="entry name" value="Thioredoxin-like"/>
    <property type="match status" value="1"/>
</dbReference>
<proteinExistence type="predicted"/>
<dbReference type="PROSITE" id="PS51352">
    <property type="entry name" value="THIOREDOXIN_2"/>
    <property type="match status" value="1"/>
</dbReference>
<dbReference type="InterPro" id="IPR000866">
    <property type="entry name" value="AhpC/TSA"/>
</dbReference>
<dbReference type="InterPro" id="IPR013766">
    <property type="entry name" value="Thioredoxin_domain"/>
</dbReference>
<dbReference type="GO" id="GO:0016209">
    <property type="term" value="F:antioxidant activity"/>
    <property type="evidence" value="ECO:0007669"/>
    <property type="project" value="InterPro"/>
</dbReference>
<dbReference type="InterPro" id="IPR047262">
    <property type="entry name" value="PRX-like1"/>
</dbReference>
<name>A0A382H0K4_9ZZZZ</name>
<dbReference type="AlphaFoldDB" id="A0A382H0K4"/>
<dbReference type="Gene3D" id="3.40.30.10">
    <property type="entry name" value="Glutaredoxin"/>
    <property type="match status" value="1"/>
</dbReference>
<protein>
    <recommendedName>
        <fullName evidence="1">Thioredoxin domain-containing protein</fullName>
    </recommendedName>
</protein>
<dbReference type="EMBL" id="UINC01058486">
    <property type="protein sequence ID" value="SVB80800.1"/>
    <property type="molecule type" value="Genomic_DNA"/>
</dbReference>
<gene>
    <name evidence="2" type="ORF">METZ01_LOCUS233654</name>
</gene>
<dbReference type="InterPro" id="IPR036249">
    <property type="entry name" value="Thioredoxin-like_sf"/>
</dbReference>
<feature type="domain" description="Thioredoxin" evidence="1">
    <location>
        <begin position="9"/>
        <end position="164"/>
    </location>
</feature>
<sequence>MALTPSTMLALGTPAPDFTLPDPHGNTISLENFAGAQALLVIFMCNHCPFVIHLKTELATFASEYQKRGVAVVAINSNDSSEFPKDSPVNMIADIKQYGYTFDYLIDADQRVAKMYQAACTPDFYLFDHSKHLRYRGQFDDSRPKNDIPVTGSDLRNALDALLKDQPIAANQKPSIGCNIKWIAGQAPKY</sequence>
<dbReference type="PANTHER" id="PTHR43640:SF1">
    <property type="entry name" value="THIOREDOXIN-DEPENDENT PEROXIREDOXIN"/>
    <property type="match status" value="1"/>
</dbReference>
<organism evidence="2">
    <name type="scientific">marine metagenome</name>
    <dbReference type="NCBI Taxonomy" id="408172"/>
    <lineage>
        <taxon>unclassified sequences</taxon>
        <taxon>metagenomes</taxon>
        <taxon>ecological metagenomes</taxon>
    </lineage>
</organism>
<dbReference type="Pfam" id="PF00578">
    <property type="entry name" value="AhpC-TSA"/>
    <property type="match status" value="1"/>
</dbReference>
<evidence type="ECO:0000259" key="1">
    <source>
        <dbReference type="PROSITE" id="PS51352"/>
    </source>
</evidence>
<accession>A0A382H0K4</accession>
<feature type="non-terminal residue" evidence="2">
    <location>
        <position position="190"/>
    </location>
</feature>
<reference evidence="2" key="1">
    <citation type="submission" date="2018-05" db="EMBL/GenBank/DDBJ databases">
        <authorList>
            <person name="Lanie J.A."/>
            <person name="Ng W.-L."/>
            <person name="Kazmierczak K.M."/>
            <person name="Andrzejewski T.M."/>
            <person name="Davidsen T.M."/>
            <person name="Wayne K.J."/>
            <person name="Tettelin H."/>
            <person name="Glass J.I."/>
            <person name="Rusch D."/>
            <person name="Podicherti R."/>
            <person name="Tsui H.-C.T."/>
            <person name="Winkler M.E."/>
        </authorList>
    </citation>
    <scope>NUCLEOTIDE SEQUENCE</scope>
</reference>
<dbReference type="PANTHER" id="PTHR43640">
    <property type="entry name" value="OS07G0260300 PROTEIN"/>
    <property type="match status" value="1"/>
</dbReference>
<dbReference type="GO" id="GO:0016491">
    <property type="term" value="F:oxidoreductase activity"/>
    <property type="evidence" value="ECO:0007669"/>
    <property type="project" value="InterPro"/>
</dbReference>